<evidence type="ECO:0000259" key="3">
    <source>
        <dbReference type="Pfam" id="PF13271"/>
    </source>
</evidence>
<dbReference type="Pfam" id="PF13271">
    <property type="entry name" value="DUF4062"/>
    <property type="match status" value="1"/>
</dbReference>
<feature type="coiled-coil region" evidence="1">
    <location>
        <begin position="173"/>
        <end position="200"/>
    </location>
</feature>
<proteinExistence type="predicted"/>
<dbReference type="EMBL" id="JBHUGD010000001">
    <property type="protein sequence ID" value="MFD1945329.1"/>
    <property type="molecule type" value="Genomic_DNA"/>
</dbReference>
<feature type="region of interest" description="Disordered" evidence="2">
    <location>
        <begin position="370"/>
        <end position="397"/>
    </location>
</feature>
<dbReference type="RefSeq" id="WP_343915780.1">
    <property type="nucleotide sequence ID" value="NZ_BAAAJT010000002.1"/>
</dbReference>
<name>A0ABW4TFC8_9ACTN</name>
<keyword evidence="1" id="KW-0175">Coiled coil</keyword>
<sequence length="397" mass="44735">MDAEKRYQVFVSSTYLDLKAARAAVVTALLNLDAIPAGMELFPAADDDAWTLIEDVIADSDYYLLIIGGKYGSVDPDLEISFTEREYDTAVRLKKPVMAFLHGKPGKLLAEQAEDSDSRREKLAAFREKVEKAKHVKYWTSPDDLAGNVALTWNSFRRRYPATGWIKADQGTSKESLAALAKAQKEIDDLRAQLESVRTEAPPGTDRLAQGEGRFSLDVYAKGEWWDRSRTYKRYSTGKWTGVEMSWDRAFGFLGLRMMQEADEPTLESDLCTVLELDNYGDLRALFKAKVEERATAGEVERWSSYFEGIDVTDEDFQTLLLQFKALGLIQHSQRNRSVKDTANYWSLTPYGETRLVQLRALQVGEESLARPDDLLAHESEEPSETTVEAADPPGQD</sequence>
<evidence type="ECO:0000313" key="5">
    <source>
        <dbReference type="Proteomes" id="UP001597351"/>
    </source>
</evidence>
<evidence type="ECO:0000256" key="2">
    <source>
        <dbReference type="SAM" id="MobiDB-lite"/>
    </source>
</evidence>
<feature type="domain" description="DUF4062" evidence="3">
    <location>
        <begin position="8"/>
        <end position="90"/>
    </location>
</feature>
<dbReference type="InterPro" id="IPR025139">
    <property type="entry name" value="DUF4062"/>
</dbReference>
<evidence type="ECO:0000313" key="4">
    <source>
        <dbReference type="EMBL" id="MFD1945329.1"/>
    </source>
</evidence>
<dbReference type="Proteomes" id="UP001597351">
    <property type="component" value="Unassembled WGS sequence"/>
</dbReference>
<accession>A0ABW4TFC8</accession>
<comment type="caution">
    <text evidence="4">The sequence shown here is derived from an EMBL/GenBank/DDBJ whole genome shotgun (WGS) entry which is preliminary data.</text>
</comment>
<reference evidence="5" key="1">
    <citation type="journal article" date="2019" name="Int. J. Syst. Evol. Microbiol.">
        <title>The Global Catalogue of Microorganisms (GCM) 10K type strain sequencing project: providing services to taxonomists for standard genome sequencing and annotation.</title>
        <authorList>
            <consortium name="The Broad Institute Genomics Platform"/>
            <consortium name="The Broad Institute Genome Sequencing Center for Infectious Disease"/>
            <person name="Wu L."/>
            <person name="Ma J."/>
        </authorList>
    </citation>
    <scope>NUCLEOTIDE SEQUENCE [LARGE SCALE GENOMIC DNA]</scope>
    <source>
        <strain evidence="5">CGMCC 1.12477</strain>
    </source>
</reference>
<evidence type="ECO:0000256" key="1">
    <source>
        <dbReference type="SAM" id="Coils"/>
    </source>
</evidence>
<keyword evidence="5" id="KW-1185">Reference proteome</keyword>
<gene>
    <name evidence="4" type="ORF">ACFSDE_00875</name>
</gene>
<organism evidence="4 5">
    <name type="scientific">Nocardioides aestuarii</name>
    <dbReference type="NCBI Taxonomy" id="252231"/>
    <lineage>
        <taxon>Bacteria</taxon>
        <taxon>Bacillati</taxon>
        <taxon>Actinomycetota</taxon>
        <taxon>Actinomycetes</taxon>
        <taxon>Propionibacteriales</taxon>
        <taxon>Nocardioidaceae</taxon>
        <taxon>Nocardioides</taxon>
    </lineage>
</organism>
<protein>
    <submittedName>
        <fullName evidence="4">DUF4062 domain-containing protein</fullName>
    </submittedName>
</protein>
<feature type="compositionally biased region" description="Basic and acidic residues" evidence="2">
    <location>
        <begin position="370"/>
        <end position="381"/>
    </location>
</feature>